<evidence type="ECO:0000259" key="2">
    <source>
        <dbReference type="Pfam" id="PF26614"/>
    </source>
</evidence>
<proteinExistence type="predicted"/>
<feature type="domain" description="DUF8195" evidence="3">
    <location>
        <begin position="305"/>
        <end position="531"/>
    </location>
</feature>
<dbReference type="InterPro" id="IPR058508">
    <property type="entry name" value="DUF8195"/>
</dbReference>
<dbReference type="AlphaFoldDB" id="A0A239K0F6"/>
<sequence>MDVTQLREEVDGLTAQIRKLETKSQTLVEMRLEEKIAKEDYDKKYSAIEAELKDLRDQRNEKYEALQGEKSISTRINYFRKAFDHEIQMDEFDRDILESLVDKVVVGAMDEEGNPNPYALTFVFKAGVKFTKEFYEKIANKSDKMEIENLSTYATDDKQLAYTYAPNKAGGGWGMRMLSANGAGAIENNTAYDHEYRVNTDVITSVRIYASDDITPDNRHVSEAAYNNPVKNTATVTISTNGYSKSTEIVMPSGSSQLVWLKWRTPSTSQDVTVHVSVTGNSAARIDGTSRNATLTCRVVDLGLNPPPNPTVIDRNDGFRVPNLPVKAEKTSAHWGIYSSTWIPKWVWHPKWEWESDWDWVSTEDGGYWEDNGSWVDNGKWKDEGSWQFDYTSYTASLTGQMRLTPDSKVPTAQNSTMKSGYGVNINISTTPHTNAPSSHVTSAQNAISYFPEFAYETYWRKLQLMGYGQFQFEENKYSTYRNRVHFTPIWYPDETYRVYTEIIDMWTPDGMLRINLNDDVTIRGDLYQDWHIGPK</sequence>
<accession>A0A239K0F6</accession>
<organism evidence="4 5">
    <name type="scientific">Anaerovirgula multivorans</name>
    <dbReference type="NCBI Taxonomy" id="312168"/>
    <lineage>
        <taxon>Bacteria</taxon>
        <taxon>Bacillati</taxon>
        <taxon>Bacillota</taxon>
        <taxon>Clostridia</taxon>
        <taxon>Peptostreptococcales</taxon>
        <taxon>Natronincolaceae</taxon>
        <taxon>Anaerovirgula</taxon>
    </lineage>
</organism>
<dbReference type="Pfam" id="PF26614">
    <property type="entry name" value="DUF8194"/>
    <property type="match status" value="1"/>
</dbReference>
<gene>
    <name evidence="4" type="ORF">SAMN05446037_104128</name>
</gene>
<reference evidence="4 5" key="1">
    <citation type="submission" date="2017-06" db="EMBL/GenBank/DDBJ databases">
        <authorList>
            <person name="Kim H.J."/>
            <person name="Triplett B.A."/>
        </authorList>
    </citation>
    <scope>NUCLEOTIDE SEQUENCE [LARGE SCALE GENOMIC DNA]</scope>
    <source>
        <strain evidence="4 5">SCA</strain>
    </source>
</reference>
<evidence type="ECO:0000313" key="4">
    <source>
        <dbReference type="EMBL" id="SNT11485.1"/>
    </source>
</evidence>
<feature type="domain" description="DUF8194" evidence="2">
    <location>
        <begin position="192"/>
        <end position="301"/>
    </location>
</feature>
<keyword evidence="5" id="KW-1185">Reference proteome</keyword>
<evidence type="ECO:0000313" key="5">
    <source>
        <dbReference type="Proteomes" id="UP000198304"/>
    </source>
</evidence>
<feature type="coiled-coil region" evidence="1">
    <location>
        <begin position="3"/>
        <end position="69"/>
    </location>
</feature>
<dbReference type="InterPro" id="IPR058507">
    <property type="entry name" value="DUF8194"/>
</dbReference>
<evidence type="ECO:0000256" key="1">
    <source>
        <dbReference type="SAM" id="Coils"/>
    </source>
</evidence>
<evidence type="ECO:0000259" key="3">
    <source>
        <dbReference type="Pfam" id="PF26615"/>
    </source>
</evidence>
<dbReference type="EMBL" id="FZOJ01000041">
    <property type="protein sequence ID" value="SNT11485.1"/>
    <property type="molecule type" value="Genomic_DNA"/>
</dbReference>
<protein>
    <submittedName>
        <fullName evidence="4">Uncharacterized protein</fullName>
    </submittedName>
</protein>
<dbReference type="Pfam" id="PF26615">
    <property type="entry name" value="DUF8195"/>
    <property type="match status" value="1"/>
</dbReference>
<dbReference type="Proteomes" id="UP000198304">
    <property type="component" value="Unassembled WGS sequence"/>
</dbReference>
<name>A0A239K0F6_9FIRM</name>
<keyword evidence="1" id="KW-0175">Coiled coil</keyword>